<dbReference type="AlphaFoldDB" id="A0ABD5RP35"/>
<reference evidence="2 3" key="1">
    <citation type="journal article" date="2019" name="Int. J. Syst. Evol. Microbiol.">
        <title>The Global Catalogue of Microorganisms (GCM) 10K type strain sequencing project: providing services to taxonomists for standard genome sequencing and annotation.</title>
        <authorList>
            <consortium name="The Broad Institute Genomics Platform"/>
            <consortium name="The Broad Institute Genome Sequencing Center for Infectious Disease"/>
            <person name="Wu L."/>
            <person name="Ma J."/>
        </authorList>
    </citation>
    <scope>NUCLEOTIDE SEQUENCE [LARGE SCALE GENOMIC DNA]</scope>
    <source>
        <strain evidence="2 3">CGMCC 1.12543</strain>
    </source>
</reference>
<dbReference type="Proteomes" id="UP001596099">
    <property type="component" value="Unassembled WGS sequence"/>
</dbReference>
<organism evidence="2 3">
    <name type="scientific">Halomarina salina</name>
    <dbReference type="NCBI Taxonomy" id="1872699"/>
    <lineage>
        <taxon>Archaea</taxon>
        <taxon>Methanobacteriati</taxon>
        <taxon>Methanobacteriota</taxon>
        <taxon>Stenosarchaea group</taxon>
        <taxon>Halobacteria</taxon>
        <taxon>Halobacteriales</taxon>
        <taxon>Natronomonadaceae</taxon>
        <taxon>Halomarina</taxon>
    </lineage>
</organism>
<comment type="caution">
    <text evidence="2">The sequence shown here is derived from an EMBL/GenBank/DDBJ whole genome shotgun (WGS) entry which is preliminary data.</text>
</comment>
<evidence type="ECO:0000259" key="1">
    <source>
        <dbReference type="SMART" id="SM00966"/>
    </source>
</evidence>
<dbReference type="Gene3D" id="1.20.58.220">
    <property type="entry name" value="Phosphate transport system protein phou homolog 2, domain 2"/>
    <property type="match status" value="1"/>
</dbReference>
<accession>A0ABD5RP35</accession>
<dbReference type="InterPro" id="IPR007159">
    <property type="entry name" value="SpoVT-AbrB_dom"/>
</dbReference>
<dbReference type="SUPFAM" id="SSF109755">
    <property type="entry name" value="PhoU-like"/>
    <property type="match status" value="1"/>
</dbReference>
<dbReference type="RefSeq" id="WP_247414850.1">
    <property type="nucleotide sequence ID" value="NZ_JALLGW010000001.1"/>
</dbReference>
<gene>
    <name evidence="2" type="ORF">ACFPYI_11460</name>
</gene>
<feature type="domain" description="SpoVT-AbrB" evidence="1">
    <location>
        <begin position="8"/>
        <end position="54"/>
    </location>
</feature>
<dbReference type="EMBL" id="JBHSQH010000001">
    <property type="protein sequence ID" value="MFC5971950.1"/>
    <property type="molecule type" value="Genomic_DNA"/>
</dbReference>
<evidence type="ECO:0000313" key="2">
    <source>
        <dbReference type="EMBL" id="MFC5971950.1"/>
    </source>
</evidence>
<evidence type="ECO:0000313" key="3">
    <source>
        <dbReference type="Proteomes" id="UP001596099"/>
    </source>
</evidence>
<sequence>MVQRKVQLSGGSTFTVSLPKEWAAEQGIEVGERLTLRPDDDGRLVVDPNPTSDDGRRVDVRSCDPSSVARTVRALYRLGYDEFTLVDDGGLDGDCTHAAAEASRGLRGLETVEESPTELRLQVLLDMDRLPVDRVVSGMHQSVQSMHRHATDAFVEGDPETAELMVDDGADIAAKLALVDRYASRAARPCSYTDDAIRSRYTVWASRRVAGHLQAVARAAATLVALAAETDAPPEGWAAAFGDLSRESRSVLETTVRTALPVEMADRQRAHRAAATCERLADRVPTVPERTSATTAARATGSLHRTVAAATGVADVAVEAAYWDGSS</sequence>
<dbReference type="InterPro" id="IPR038078">
    <property type="entry name" value="PhoU-like_sf"/>
</dbReference>
<dbReference type="SMART" id="SM00966">
    <property type="entry name" value="SpoVT_AbrB"/>
    <property type="match status" value="1"/>
</dbReference>
<dbReference type="Pfam" id="PF04014">
    <property type="entry name" value="MazE_antitoxin"/>
    <property type="match status" value="1"/>
</dbReference>
<dbReference type="GO" id="GO:0003677">
    <property type="term" value="F:DNA binding"/>
    <property type="evidence" value="ECO:0007669"/>
    <property type="project" value="UniProtKB-KW"/>
</dbReference>
<name>A0ABD5RP35_9EURY</name>
<keyword evidence="3" id="KW-1185">Reference proteome</keyword>
<protein>
    <submittedName>
        <fullName evidence="2">AbrB/MazE/SpoVT family DNA-binding domain-containing protein</fullName>
    </submittedName>
</protein>
<keyword evidence="2" id="KW-0238">DNA-binding</keyword>
<proteinExistence type="predicted"/>